<evidence type="ECO:0000256" key="3">
    <source>
        <dbReference type="ARBA" id="ARBA00022801"/>
    </source>
</evidence>
<dbReference type="InterPro" id="IPR051013">
    <property type="entry name" value="MBL_superfamily_lactonases"/>
</dbReference>
<proteinExistence type="inferred from homology"/>
<evidence type="ECO:0000313" key="6">
    <source>
        <dbReference type="EMBL" id="QXN94604.1"/>
    </source>
</evidence>
<keyword evidence="3" id="KW-0378">Hydrolase</keyword>
<sequence>MTISLDRFTRPATVYSHQFGAHRVTYLPDGVALVEPRAWLPAADEEMWLDHTHLINPDGYLVASVGALMIEIDHHTMLIDTGVGPLALPTPFGLLRGGQLLESLAAVDKSSDDIDLIALTHLHLDHLGWLWQSAPGQSASPFAHAEVLVGAVEWSHPELANTDGVANEMLDVFASQVHTITDGQTILPGVEAIATPGHTLGHIAYSIGSGGRRLLAFGDAIASPIQISHPHLTSASDDDPVRSVTTARHLINELSRDDTTGFGLHFADVQLGHVTQTSLGRRWIAENSR</sequence>
<keyword evidence="2" id="KW-0479">Metal-binding</keyword>
<protein>
    <submittedName>
        <fullName evidence="6">MBL fold metallo-hydrolase</fullName>
    </submittedName>
</protein>
<reference evidence="6 7" key="1">
    <citation type="submission" date="2021-07" db="EMBL/GenBank/DDBJ databases">
        <title>Whole Genome Sequence of Nocardia Iowensis.</title>
        <authorList>
            <person name="Lamm A."/>
            <person name="Collins-Fairclough A.M."/>
            <person name="Bunk B."/>
            <person name="Sproer C."/>
        </authorList>
    </citation>
    <scope>NUCLEOTIDE SEQUENCE [LARGE SCALE GENOMIC DNA]</scope>
    <source>
        <strain evidence="6 7">NRRL 5646</strain>
    </source>
</reference>
<evidence type="ECO:0000259" key="5">
    <source>
        <dbReference type="SMART" id="SM00849"/>
    </source>
</evidence>
<gene>
    <name evidence="6" type="ORF">KV110_17055</name>
</gene>
<evidence type="ECO:0000256" key="2">
    <source>
        <dbReference type="ARBA" id="ARBA00022723"/>
    </source>
</evidence>
<dbReference type="RefSeq" id="WP_218477225.1">
    <property type="nucleotide sequence ID" value="NZ_BAABJN010000015.1"/>
</dbReference>
<comment type="similarity">
    <text evidence="1">Belongs to the metallo-beta-lactamase superfamily.</text>
</comment>
<evidence type="ECO:0000256" key="1">
    <source>
        <dbReference type="ARBA" id="ARBA00007749"/>
    </source>
</evidence>
<dbReference type="InterPro" id="IPR001279">
    <property type="entry name" value="Metallo-B-lactamas"/>
</dbReference>
<evidence type="ECO:0000256" key="4">
    <source>
        <dbReference type="ARBA" id="ARBA00022833"/>
    </source>
</evidence>
<dbReference type="PANTHER" id="PTHR42978">
    <property type="entry name" value="QUORUM-QUENCHING LACTONASE YTNP-RELATED-RELATED"/>
    <property type="match status" value="1"/>
</dbReference>
<dbReference type="SMART" id="SM00849">
    <property type="entry name" value="Lactamase_B"/>
    <property type="match status" value="1"/>
</dbReference>
<feature type="domain" description="Metallo-beta-lactamase" evidence="5">
    <location>
        <begin position="64"/>
        <end position="264"/>
    </location>
</feature>
<dbReference type="PANTHER" id="PTHR42978:SF6">
    <property type="entry name" value="QUORUM-QUENCHING LACTONASE YTNP-RELATED"/>
    <property type="match status" value="1"/>
</dbReference>
<dbReference type="Proteomes" id="UP000694257">
    <property type="component" value="Chromosome"/>
</dbReference>
<name>A0ABX8RY52_NOCIO</name>
<accession>A0ABX8RY52</accession>
<keyword evidence="7" id="KW-1185">Reference proteome</keyword>
<dbReference type="EMBL" id="CP078145">
    <property type="protein sequence ID" value="QXN94604.1"/>
    <property type="molecule type" value="Genomic_DNA"/>
</dbReference>
<keyword evidence="4" id="KW-0862">Zinc</keyword>
<dbReference type="Pfam" id="PF00753">
    <property type="entry name" value="Lactamase_B"/>
    <property type="match status" value="1"/>
</dbReference>
<organism evidence="6 7">
    <name type="scientific">Nocardia iowensis</name>
    <dbReference type="NCBI Taxonomy" id="204891"/>
    <lineage>
        <taxon>Bacteria</taxon>
        <taxon>Bacillati</taxon>
        <taxon>Actinomycetota</taxon>
        <taxon>Actinomycetes</taxon>
        <taxon>Mycobacteriales</taxon>
        <taxon>Nocardiaceae</taxon>
        <taxon>Nocardia</taxon>
    </lineage>
</organism>
<evidence type="ECO:0000313" key="7">
    <source>
        <dbReference type="Proteomes" id="UP000694257"/>
    </source>
</evidence>